<dbReference type="PANTHER" id="PTHR42887:SF2">
    <property type="entry name" value="OS12G0638800 PROTEIN"/>
    <property type="match status" value="1"/>
</dbReference>
<dbReference type="Pfam" id="PF22780">
    <property type="entry name" value="HI0933_like_1st"/>
    <property type="match status" value="1"/>
</dbReference>
<evidence type="ECO:0000259" key="4">
    <source>
        <dbReference type="Pfam" id="PF03486"/>
    </source>
</evidence>
<evidence type="ECO:0000259" key="5">
    <source>
        <dbReference type="Pfam" id="PF22780"/>
    </source>
</evidence>
<keyword evidence="3" id="KW-0274">FAD</keyword>
<gene>
    <name evidence="6" type="ORF">ATO7_06015</name>
</gene>
<dbReference type="InterPro" id="IPR004792">
    <property type="entry name" value="BaiN-like"/>
</dbReference>
<comment type="cofactor">
    <cofactor evidence="1">
        <name>FAD</name>
        <dbReference type="ChEBI" id="CHEBI:57692"/>
    </cofactor>
</comment>
<dbReference type="Proteomes" id="UP000192342">
    <property type="component" value="Unassembled WGS sequence"/>
</dbReference>
<dbReference type="InterPro" id="IPR036188">
    <property type="entry name" value="FAD/NAD-bd_sf"/>
</dbReference>
<dbReference type="EMBL" id="AQQV01000001">
    <property type="protein sequence ID" value="ORE89412.1"/>
    <property type="molecule type" value="Genomic_DNA"/>
</dbReference>
<dbReference type="PANTHER" id="PTHR42887">
    <property type="entry name" value="OS12G0638800 PROTEIN"/>
    <property type="match status" value="1"/>
</dbReference>
<dbReference type="SUPFAM" id="SSF160996">
    <property type="entry name" value="HI0933 insert domain-like"/>
    <property type="match status" value="1"/>
</dbReference>
<evidence type="ECO:0000256" key="1">
    <source>
        <dbReference type="ARBA" id="ARBA00001974"/>
    </source>
</evidence>
<name>A0A1Y1SIA0_9GAMM</name>
<organism evidence="6 7">
    <name type="scientific">Oceanococcus atlanticus</name>
    <dbReference type="NCBI Taxonomy" id="1317117"/>
    <lineage>
        <taxon>Bacteria</taxon>
        <taxon>Pseudomonadati</taxon>
        <taxon>Pseudomonadota</taxon>
        <taxon>Gammaproteobacteria</taxon>
        <taxon>Chromatiales</taxon>
        <taxon>Oceanococcaceae</taxon>
        <taxon>Oceanococcus</taxon>
    </lineage>
</organism>
<dbReference type="PRINTS" id="PR00411">
    <property type="entry name" value="PNDRDTASEI"/>
</dbReference>
<dbReference type="InterPro" id="IPR055178">
    <property type="entry name" value="RsdA/BaiN/AoA(So)-like_dom"/>
</dbReference>
<dbReference type="STRING" id="1317117.ATO7_06015"/>
<evidence type="ECO:0000256" key="2">
    <source>
        <dbReference type="ARBA" id="ARBA00022630"/>
    </source>
</evidence>
<feature type="domain" description="RsdA/BaiN/AoA(So)-like insert" evidence="5">
    <location>
        <begin position="224"/>
        <end position="373"/>
    </location>
</feature>
<dbReference type="Gene3D" id="1.10.8.260">
    <property type="entry name" value="HI0933 insert domain-like"/>
    <property type="match status" value="1"/>
</dbReference>
<dbReference type="PRINTS" id="PR00368">
    <property type="entry name" value="FADPNR"/>
</dbReference>
<dbReference type="AlphaFoldDB" id="A0A1Y1SIA0"/>
<reference evidence="6 7" key="1">
    <citation type="submission" date="2013-04" db="EMBL/GenBank/DDBJ databases">
        <title>Oceanococcus atlanticus 22II-S10r2 Genome Sequencing.</title>
        <authorList>
            <person name="Lai Q."/>
            <person name="Li G."/>
            <person name="Shao Z."/>
        </authorList>
    </citation>
    <scope>NUCLEOTIDE SEQUENCE [LARGE SCALE GENOMIC DNA]</scope>
    <source>
        <strain evidence="6 7">22II-S10r2</strain>
    </source>
</reference>
<feature type="domain" description="RsdA/BaiN/AoA(So)-like Rossmann fold-like" evidence="4">
    <location>
        <begin position="41"/>
        <end position="426"/>
    </location>
</feature>
<protein>
    <submittedName>
        <fullName evidence="6">Flavoprotein</fullName>
    </submittedName>
</protein>
<keyword evidence="7" id="KW-1185">Reference proteome</keyword>
<dbReference type="InterPro" id="IPR023166">
    <property type="entry name" value="BaiN-like_dom_sf"/>
</dbReference>
<dbReference type="InterPro" id="IPR057661">
    <property type="entry name" value="RsdA/BaiN/AoA(So)_Rossmann"/>
</dbReference>
<dbReference type="Gene3D" id="3.50.50.60">
    <property type="entry name" value="FAD/NAD(P)-binding domain"/>
    <property type="match status" value="1"/>
</dbReference>
<dbReference type="Pfam" id="PF03486">
    <property type="entry name" value="HI0933_like"/>
    <property type="match status" value="1"/>
</dbReference>
<dbReference type="SUPFAM" id="SSF51905">
    <property type="entry name" value="FAD/NAD(P)-binding domain"/>
    <property type="match status" value="1"/>
</dbReference>
<comment type="caution">
    <text evidence="6">The sequence shown here is derived from an EMBL/GenBank/DDBJ whole genome shotgun (WGS) entry which is preliminary data.</text>
</comment>
<proteinExistence type="predicted"/>
<sequence length="428" mass="46764">MCSLKEWSAESVRIEHFDQRRIMAPFELRLPNSAVTVHDPDILILGGGAAGLMCALVAGRRGRRVRVIEHANRVGKKILMSGGGRCNFTNLYIEPDRYLSHNPNFCRSALARYTQWDFIAMVDAHGIAWHEKELGQLFCDESSKHIVAMLLAECAEAGVEISTACEVSAVAARDGGFRVETSLGTLACESLVVATGGLSIPKMGATGFGFELARQFGHNVHPTRAGLVPFTLSGRPQEDWLPLAGVSLPVSAQCQEQSFTQPLLFTHRGLSGPVILQLSSYWEAGHEVFLDFLPGRDAAEWLRALKRDAATRSLEQVLGDVMPRRVAQRLVELQAWDGVLQTYRDNALDAMGALLNQWPVRPSGTEGYRTAEVTLGGVDTAELSSRTMQSSKVPGLYFVGEVVDVTGHLGGFNFQWAWSSAYACGQVC</sequence>
<keyword evidence="2" id="KW-0285">Flavoprotein</keyword>
<accession>A0A1Y1SIA0</accession>
<evidence type="ECO:0000256" key="3">
    <source>
        <dbReference type="ARBA" id="ARBA00022827"/>
    </source>
</evidence>
<evidence type="ECO:0000313" key="6">
    <source>
        <dbReference type="EMBL" id="ORE89412.1"/>
    </source>
</evidence>
<dbReference type="NCBIfam" id="TIGR00275">
    <property type="entry name" value="aminoacetone oxidase family FAD-binding enzyme"/>
    <property type="match status" value="1"/>
</dbReference>
<evidence type="ECO:0000313" key="7">
    <source>
        <dbReference type="Proteomes" id="UP000192342"/>
    </source>
</evidence>
<dbReference type="Gene3D" id="2.40.30.10">
    <property type="entry name" value="Translation factors"/>
    <property type="match status" value="1"/>
</dbReference>